<reference evidence="4" key="1">
    <citation type="submission" date="2017-02" db="UniProtKB">
        <authorList>
            <consortium name="WormBaseParasite"/>
        </authorList>
    </citation>
    <scope>IDENTIFICATION</scope>
</reference>
<evidence type="ECO:0000313" key="4">
    <source>
        <dbReference type="WBParaSite" id="NBR_0000063601-mRNA-1"/>
    </source>
</evidence>
<feature type="region of interest" description="Disordered" evidence="1">
    <location>
        <begin position="59"/>
        <end position="83"/>
    </location>
</feature>
<protein>
    <submittedName>
        <fullName evidence="2 4">Uncharacterized protein</fullName>
    </submittedName>
</protein>
<keyword evidence="3" id="KW-1185">Reference proteome</keyword>
<reference evidence="2 3" key="2">
    <citation type="submission" date="2018-11" db="EMBL/GenBank/DDBJ databases">
        <authorList>
            <consortium name="Pathogen Informatics"/>
        </authorList>
    </citation>
    <scope>NUCLEOTIDE SEQUENCE [LARGE SCALE GENOMIC DNA]</scope>
</reference>
<evidence type="ECO:0000313" key="2">
    <source>
        <dbReference type="EMBL" id="VDL63456.1"/>
    </source>
</evidence>
<proteinExistence type="predicted"/>
<gene>
    <name evidence="2" type="ORF">NBR_LOCUS637</name>
</gene>
<sequence length="83" mass="9567">MELPVDVSMLLDRVQADTSISKDLRELVATMWRDRQYLVEKNRLLEERISTMETAMSDLRNREGQLKGPVDNTPLDSSVRCCP</sequence>
<organism evidence="4">
    <name type="scientific">Nippostrongylus brasiliensis</name>
    <name type="common">Rat hookworm</name>
    <dbReference type="NCBI Taxonomy" id="27835"/>
    <lineage>
        <taxon>Eukaryota</taxon>
        <taxon>Metazoa</taxon>
        <taxon>Ecdysozoa</taxon>
        <taxon>Nematoda</taxon>
        <taxon>Chromadorea</taxon>
        <taxon>Rhabditida</taxon>
        <taxon>Rhabditina</taxon>
        <taxon>Rhabditomorpha</taxon>
        <taxon>Strongyloidea</taxon>
        <taxon>Heligmosomidae</taxon>
        <taxon>Nippostrongylus</taxon>
    </lineage>
</organism>
<accession>A0A0N4XDN4</accession>
<dbReference type="Proteomes" id="UP000271162">
    <property type="component" value="Unassembled WGS sequence"/>
</dbReference>
<evidence type="ECO:0000313" key="3">
    <source>
        <dbReference type="Proteomes" id="UP000271162"/>
    </source>
</evidence>
<name>A0A0N4XDN4_NIPBR</name>
<dbReference type="AlphaFoldDB" id="A0A0N4XDN4"/>
<dbReference type="EMBL" id="UYSL01000314">
    <property type="protein sequence ID" value="VDL63456.1"/>
    <property type="molecule type" value="Genomic_DNA"/>
</dbReference>
<evidence type="ECO:0000256" key="1">
    <source>
        <dbReference type="SAM" id="MobiDB-lite"/>
    </source>
</evidence>
<dbReference type="WBParaSite" id="NBR_0000063601-mRNA-1">
    <property type="protein sequence ID" value="NBR_0000063601-mRNA-1"/>
    <property type="gene ID" value="NBR_0000063601"/>
</dbReference>